<organism evidence="1 2">
    <name type="scientific">Paenibacillus paeoniae</name>
    <dbReference type="NCBI Taxonomy" id="2292705"/>
    <lineage>
        <taxon>Bacteria</taxon>
        <taxon>Bacillati</taxon>
        <taxon>Bacillota</taxon>
        <taxon>Bacilli</taxon>
        <taxon>Bacillales</taxon>
        <taxon>Paenibacillaceae</taxon>
        <taxon>Paenibacillus</taxon>
    </lineage>
</organism>
<dbReference type="EMBL" id="QUBQ01000005">
    <property type="protein sequence ID" value="REK71627.1"/>
    <property type="molecule type" value="Genomic_DNA"/>
</dbReference>
<evidence type="ECO:0000313" key="1">
    <source>
        <dbReference type="EMBL" id="REK71627.1"/>
    </source>
</evidence>
<dbReference type="Proteomes" id="UP000261905">
    <property type="component" value="Unassembled WGS sequence"/>
</dbReference>
<name>A0A371P6Q6_9BACL</name>
<proteinExistence type="predicted"/>
<dbReference type="AlphaFoldDB" id="A0A371P6Q6"/>
<keyword evidence="2" id="KW-1185">Reference proteome</keyword>
<evidence type="ECO:0000313" key="2">
    <source>
        <dbReference type="Proteomes" id="UP000261905"/>
    </source>
</evidence>
<dbReference type="RefSeq" id="WP_116048958.1">
    <property type="nucleotide sequence ID" value="NZ_QUBQ01000005.1"/>
</dbReference>
<dbReference type="OrthoDB" id="2565332at2"/>
<reference evidence="1 2" key="1">
    <citation type="submission" date="2018-08" db="EMBL/GenBank/DDBJ databases">
        <title>Paenibacillus sp. M4BSY-1, whole genome shotgun sequence.</title>
        <authorList>
            <person name="Tuo L."/>
        </authorList>
    </citation>
    <scope>NUCLEOTIDE SEQUENCE [LARGE SCALE GENOMIC DNA]</scope>
    <source>
        <strain evidence="1 2">M4BSY-1</strain>
    </source>
</reference>
<accession>A0A371P6Q6</accession>
<protein>
    <submittedName>
        <fullName evidence="1">Uncharacterized protein</fullName>
    </submittedName>
</protein>
<comment type="caution">
    <text evidence="1">The sequence shown here is derived from an EMBL/GenBank/DDBJ whole genome shotgun (WGS) entry which is preliminary data.</text>
</comment>
<sequence>MATVDVVSVFTRGARSSDTAELRQTRVANDIARATAVWSTGFFPGVSCNINFNSLQVIFRDDVTLVANTVPGISDPRVVNLISQTKAAVNNAVAIYVVYVSGPTLSSGAIGNAGPQFDNFVNTTNFRLVGNCVMSDDAIDTYALAHEAGHVLFGRFLNNNSDSFTINDPSNPGDGHNNIPNNIMFPFIPASNPFINAAQCNVASQSRVIRENVGATPVLAMAGADAFSSITNNAAAAGSSSKKGGCCSCCDHDHHPGYICVPIPKRVRKLNKHVFKLLKKIGPDKLNTKFNYICKDKMIVLKHM</sequence>
<gene>
    <name evidence="1" type="ORF">DX130_21820</name>
</gene>